<keyword evidence="2" id="KW-1003">Cell membrane</keyword>
<comment type="subcellular location">
    <subcellularLocation>
        <location evidence="1">Cell membrane</location>
        <topology evidence="1">Multi-pass membrane protein</topology>
    </subcellularLocation>
</comment>
<dbReference type="InterPro" id="IPR051211">
    <property type="entry name" value="PG_lysyltransferase"/>
</dbReference>
<dbReference type="EMBL" id="CP029343">
    <property type="protein sequence ID" value="AWL03571.1"/>
    <property type="molecule type" value="Genomic_DNA"/>
</dbReference>
<dbReference type="AlphaFoldDB" id="A0A2S2DDZ0"/>
<protein>
    <recommendedName>
        <fullName evidence="6">Phosphatidylglycerol lysyltransferase C-terminal domain-containing protein</fullName>
    </recommendedName>
</protein>
<proteinExistence type="predicted"/>
<name>A0A2S2DDZ0_9BURK</name>
<feature type="domain" description="Phosphatidylglycerol lysyltransferase C-terminal" evidence="6">
    <location>
        <begin position="1"/>
        <end position="73"/>
    </location>
</feature>
<dbReference type="InterPro" id="IPR024320">
    <property type="entry name" value="LPG_synthase_C"/>
</dbReference>
<keyword evidence="3" id="KW-0812">Transmembrane</keyword>
<evidence type="ECO:0000313" key="8">
    <source>
        <dbReference type="Proteomes" id="UP000245820"/>
    </source>
</evidence>
<evidence type="ECO:0000256" key="5">
    <source>
        <dbReference type="ARBA" id="ARBA00023136"/>
    </source>
</evidence>
<reference evidence="7 8" key="1">
    <citation type="submission" date="2018-05" db="EMBL/GenBank/DDBJ databases">
        <title>Complete genome sequence of Massilia oculi sp. nov. CCUG 43427T (=DSM 26321T), the type strain of M. oculi, and comparison with genome sequences of other Massilia strains.</title>
        <authorList>
            <person name="Zhu B."/>
        </authorList>
    </citation>
    <scope>NUCLEOTIDE SEQUENCE [LARGE SCALE GENOMIC DNA]</scope>
    <source>
        <strain evidence="7 8">CCUG 43427</strain>
    </source>
</reference>
<dbReference type="GO" id="GO:0005886">
    <property type="term" value="C:plasma membrane"/>
    <property type="evidence" value="ECO:0007669"/>
    <property type="project" value="UniProtKB-SubCell"/>
</dbReference>
<accession>A0A2S2DDZ0</accession>
<evidence type="ECO:0000256" key="2">
    <source>
        <dbReference type="ARBA" id="ARBA00022475"/>
    </source>
</evidence>
<dbReference type="OrthoDB" id="145485at2"/>
<dbReference type="Proteomes" id="UP000245820">
    <property type="component" value="Chromosome"/>
</dbReference>
<dbReference type="PANTHER" id="PTHR34697">
    <property type="entry name" value="PHOSPHATIDYLGLYCEROL LYSYLTRANSFERASE"/>
    <property type="match status" value="1"/>
</dbReference>
<evidence type="ECO:0000256" key="1">
    <source>
        <dbReference type="ARBA" id="ARBA00004651"/>
    </source>
</evidence>
<dbReference type="GO" id="GO:0055091">
    <property type="term" value="P:phospholipid homeostasis"/>
    <property type="evidence" value="ECO:0007669"/>
    <property type="project" value="TreeGrafter"/>
</dbReference>
<gene>
    <name evidence="7" type="ORF">DIR46_03315</name>
</gene>
<keyword evidence="4" id="KW-1133">Transmembrane helix</keyword>
<evidence type="ECO:0000256" key="4">
    <source>
        <dbReference type="ARBA" id="ARBA00022989"/>
    </source>
</evidence>
<dbReference type="KEGG" id="mtim:DIR46_03315"/>
<dbReference type="PANTHER" id="PTHR34697:SF2">
    <property type="entry name" value="PHOSPHATIDYLGLYCEROL LYSYLTRANSFERASE"/>
    <property type="match status" value="1"/>
</dbReference>
<evidence type="ECO:0000259" key="6">
    <source>
        <dbReference type="Pfam" id="PF09924"/>
    </source>
</evidence>
<dbReference type="GO" id="GO:0016755">
    <property type="term" value="F:aminoacyltransferase activity"/>
    <property type="evidence" value="ECO:0007669"/>
    <property type="project" value="TreeGrafter"/>
</dbReference>
<keyword evidence="8" id="KW-1185">Reference proteome</keyword>
<dbReference type="Pfam" id="PF09924">
    <property type="entry name" value="LPG_synthase_C"/>
    <property type="match status" value="1"/>
</dbReference>
<sequence length="84" mass="9621">MDGMLTHVFRWGQEHGHRWFNLGMAPLSGVRASRATPMWNRSDGFVYRDGESFYTFKGLRGCKEKCHPVWAARTARHAGSGWHA</sequence>
<organism evidence="7 8">
    <name type="scientific">Massilia oculi</name>
    <dbReference type="NCBI Taxonomy" id="945844"/>
    <lineage>
        <taxon>Bacteria</taxon>
        <taxon>Pseudomonadati</taxon>
        <taxon>Pseudomonadota</taxon>
        <taxon>Betaproteobacteria</taxon>
        <taxon>Burkholderiales</taxon>
        <taxon>Oxalobacteraceae</taxon>
        <taxon>Telluria group</taxon>
        <taxon>Massilia</taxon>
    </lineage>
</organism>
<evidence type="ECO:0000313" key="7">
    <source>
        <dbReference type="EMBL" id="AWL03571.1"/>
    </source>
</evidence>
<keyword evidence="5" id="KW-0472">Membrane</keyword>
<evidence type="ECO:0000256" key="3">
    <source>
        <dbReference type="ARBA" id="ARBA00022692"/>
    </source>
</evidence>